<dbReference type="EMBL" id="MWWY01000036">
    <property type="protein sequence ID" value="OZG63550.1"/>
    <property type="molecule type" value="Genomic_DNA"/>
</dbReference>
<proteinExistence type="predicted"/>
<keyword evidence="2" id="KW-0378">Hydrolase</keyword>
<dbReference type="PANTHER" id="PTHR43465">
    <property type="entry name" value="DUF1680 DOMAIN PROTEIN (AFU_ORTHOLOGUE AFUA_1G08910)"/>
    <property type="match status" value="1"/>
</dbReference>
<sequence length="231" mass="25302">MGDGERWTMESQGLTELRVSADAAFSYNYDLPNDAAYSESCVAIALAVKLSVEADGRVSREVRDGYLYLTGEWNDGDVVSFDFAMPVRMLAANPLVREDVGRVAFTRGPVTFCAEEKDNGANLHLLHADVDEVLADPSSVKVEEFAFEAGTSGIDDQGQGEVDPVSRRMVRLEVPAWREPVPAGVSAESPAFAPLYADYAPVRREPVTATLIPYFAWANRGENEMTVFLRA</sequence>
<evidence type="ECO:0000313" key="3">
    <source>
        <dbReference type="Proteomes" id="UP000216074"/>
    </source>
</evidence>
<dbReference type="Proteomes" id="UP000216074">
    <property type="component" value="Unassembled WGS sequence"/>
</dbReference>
<dbReference type="GO" id="GO:0016787">
    <property type="term" value="F:hydrolase activity"/>
    <property type="evidence" value="ECO:0007669"/>
    <property type="project" value="UniProtKB-KW"/>
</dbReference>
<reference evidence="2 3" key="1">
    <citation type="journal article" date="2017" name="BMC Genomics">
        <title>Comparative genomic and phylogenomic analyses of the Bifidobacteriaceae family.</title>
        <authorList>
            <person name="Lugli G.A."/>
            <person name="Milani C."/>
            <person name="Turroni F."/>
            <person name="Duranti S."/>
            <person name="Mancabelli L."/>
            <person name="Mangifesta M."/>
            <person name="Ferrario C."/>
            <person name="Modesto M."/>
            <person name="Mattarelli P."/>
            <person name="Jiri K."/>
            <person name="van Sinderen D."/>
            <person name="Ventura M."/>
        </authorList>
    </citation>
    <scope>NUCLEOTIDE SEQUENCE [LARGE SCALE GENOMIC DNA]</scope>
    <source>
        <strain evidence="2 3">DSM 100202</strain>
    </source>
</reference>
<evidence type="ECO:0000259" key="1">
    <source>
        <dbReference type="Pfam" id="PF20737"/>
    </source>
</evidence>
<dbReference type="AlphaFoldDB" id="A0A261FWI4"/>
<feature type="domain" description="Non-reducing end beta-L-arabinofuranosidase-like GH127 C-terminal" evidence="1">
    <location>
        <begin position="87"/>
        <end position="230"/>
    </location>
</feature>
<keyword evidence="3" id="KW-1185">Reference proteome</keyword>
<accession>A0A261FWI4</accession>
<protein>
    <submittedName>
        <fullName evidence="2">Glycosyhydrolase</fullName>
    </submittedName>
</protein>
<gene>
    <name evidence="2" type="ORF">BHAP_1833</name>
</gene>
<name>A0A261FWI4_9BIFI</name>
<dbReference type="InterPro" id="IPR049049">
    <property type="entry name" value="Beta-AFase-like_GH127_C"/>
</dbReference>
<evidence type="ECO:0000313" key="2">
    <source>
        <dbReference type="EMBL" id="OZG63550.1"/>
    </source>
</evidence>
<dbReference type="PANTHER" id="PTHR43465:SF2">
    <property type="entry name" value="DUF1680 DOMAIN PROTEIN (AFU_ORTHOLOGUE AFUA_1G08910)"/>
    <property type="match status" value="1"/>
</dbReference>
<dbReference type="Pfam" id="PF20737">
    <property type="entry name" value="Glyco_hydro127C"/>
    <property type="match status" value="1"/>
</dbReference>
<dbReference type="InterPro" id="IPR049174">
    <property type="entry name" value="Beta-AFase-like"/>
</dbReference>
<comment type="caution">
    <text evidence="2">The sequence shown here is derived from an EMBL/GenBank/DDBJ whole genome shotgun (WGS) entry which is preliminary data.</text>
</comment>
<organism evidence="2 3">
    <name type="scientific">Bifidobacterium hapali</name>
    <dbReference type="NCBI Taxonomy" id="1630172"/>
    <lineage>
        <taxon>Bacteria</taxon>
        <taxon>Bacillati</taxon>
        <taxon>Actinomycetota</taxon>
        <taxon>Actinomycetes</taxon>
        <taxon>Bifidobacteriales</taxon>
        <taxon>Bifidobacteriaceae</taxon>
        <taxon>Bifidobacterium</taxon>
    </lineage>
</organism>